<comment type="similarity">
    <text evidence="1">In the C-terminal section; belongs to the class-I pyridoxal-phosphate-dependent aminotransferase family.</text>
</comment>
<dbReference type="InterPro" id="IPR015421">
    <property type="entry name" value="PyrdxlP-dep_Trfase_major"/>
</dbReference>
<keyword evidence="2" id="KW-0663">Pyridoxal phosphate</keyword>
<evidence type="ECO:0000256" key="3">
    <source>
        <dbReference type="ARBA" id="ARBA00023015"/>
    </source>
</evidence>
<dbReference type="PANTHER" id="PTHR46577">
    <property type="entry name" value="HTH-TYPE TRANSCRIPTIONAL REGULATORY PROTEIN GABR"/>
    <property type="match status" value="1"/>
</dbReference>
<dbReference type="Pfam" id="PF00392">
    <property type="entry name" value="GntR"/>
    <property type="match status" value="1"/>
</dbReference>
<name>A0ABM9TF91_9GAMM</name>
<organism evidence="7 8">
    <name type="scientific">Yersinia wautersii</name>
    <dbReference type="NCBI Taxonomy" id="1341643"/>
    <lineage>
        <taxon>Bacteria</taxon>
        <taxon>Pseudomonadati</taxon>
        <taxon>Pseudomonadota</taxon>
        <taxon>Gammaproteobacteria</taxon>
        <taxon>Enterobacterales</taxon>
        <taxon>Yersiniaceae</taxon>
        <taxon>Yersinia</taxon>
    </lineage>
</organism>
<dbReference type="InterPro" id="IPR015424">
    <property type="entry name" value="PyrdxlP-dep_Trfase"/>
</dbReference>
<evidence type="ECO:0000256" key="5">
    <source>
        <dbReference type="ARBA" id="ARBA00023163"/>
    </source>
</evidence>
<dbReference type="SUPFAM" id="SSF53383">
    <property type="entry name" value="PLP-dependent transferases"/>
    <property type="match status" value="1"/>
</dbReference>
<dbReference type="EMBL" id="CVMG01000011">
    <property type="protein sequence ID" value="CRG50280.1"/>
    <property type="molecule type" value="Genomic_DNA"/>
</dbReference>
<dbReference type="Proteomes" id="UP000047420">
    <property type="component" value="Unassembled WGS sequence"/>
</dbReference>
<dbReference type="SMART" id="SM00345">
    <property type="entry name" value="HTH_GNTR"/>
    <property type="match status" value="1"/>
</dbReference>
<dbReference type="CDD" id="cd07377">
    <property type="entry name" value="WHTH_GntR"/>
    <property type="match status" value="1"/>
</dbReference>
<dbReference type="InterPro" id="IPR051446">
    <property type="entry name" value="HTH_trans_reg/aminotransferase"/>
</dbReference>
<dbReference type="PROSITE" id="PS50949">
    <property type="entry name" value="HTH_GNTR"/>
    <property type="match status" value="1"/>
</dbReference>
<feature type="domain" description="HTH gntR-type" evidence="6">
    <location>
        <begin position="23"/>
        <end position="91"/>
    </location>
</feature>
<keyword evidence="5" id="KW-0804">Transcription</keyword>
<evidence type="ECO:0000256" key="4">
    <source>
        <dbReference type="ARBA" id="ARBA00023125"/>
    </source>
</evidence>
<dbReference type="InterPro" id="IPR004839">
    <property type="entry name" value="Aminotransferase_I/II_large"/>
</dbReference>
<evidence type="ECO:0000313" key="7">
    <source>
        <dbReference type="EMBL" id="CRG50280.1"/>
    </source>
</evidence>
<evidence type="ECO:0000256" key="1">
    <source>
        <dbReference type="ARBA" id="ARBA00005384"/>
    </source>
</evidence>
<dbReference type="PANTHER" id="PTHR46577:SF1">
    <property type="entry name" value="HTH-TYPE TRANSCRIPTIONAL REGULATORY PROTEIN GABR"/>
    <property type="match status" value="1"/>
</dbReference>
<accession>A0ABM9TF91</accession>
<keyword evidence="4" id="KW-0238">DNA-binding</keyword>
<dbReference type="Gene3D" id="3.40.640.10">
    <property type="entry name" value="Type I PLP-dependent aspartate aminotransferase-like (Major domain)"/>
    <property type="match status" value="1"/>
</dbReference>
<sequence length="539" mass="59859">MRSLLSDLLLQRLTPATLSTVPVAKNKRLYRALRLSILDGSIRAGSRLPASRDLAQELEISRNTVLAAYDQLQAEGYIQTRTGGGTFVTTDLPEEGLDKMDNPPQHSGPEPDVALSTRGTHLLNHCGVASYQWGTFMPGVPDVRLFPHEVWRKLQTRLSRHLNPENLTYSVHGGCPQLQQALADYLRIARSVSCTPDQILITAGTHQALDLLAKMLCDPGDHAWIEEPSYWGIRNVLTINGIEVIPVSVDKNGMDPLDLPFESRSPRLICVTPSHQYPLGSVMSLTRRQRILALAQQHNCWVVEDDYDSEFRFSGSPIPSLQGLSPDAPVIYLGTFSKTLYPGMRISYMVLPRPLAQQFKVAHSELYRGGNGMMQLTLAEFIREGHYASHIRRMRLIYGKRRAALVSIIKQQLGESFLAEYGNAGLHLILALPESIDDVALSAELEQKGVLVRALSGYYLKSPPRRGLLLGYGCVPEEAMEAVFAPIVSYLRRLTNPDDADLKRPVCQSPPINFPTLINCVTTLTKLAYFCLNPHSCGV</sequence>
<dbReference type="Gene3D" id="1.10.10.10">
    <property type="entry name" value="Winged helix-like DNA-binding domain superfamily/Winged helix DNA-binding domain"/>
    <property type="match status" value="1"/>
</dbReference>
<keyword evidence="8" id="KW-1185">Reference proteome</keyword>
<keyword evidence="3" id="KW-0805">Transcription regulation</keyword>
<dbReference type="Pfam" id="PF00155">
    <property type="entry name" value="Aminotran_1_2"/>
    <property type="match status" value="1"/>
</dbReference>
<evidence type="ECO:0000259" key="6">
    <source>
        <dbReference type="PROSITE" id="PS50949"/>
    </source>
</evidence>
<gene>
    <name evidence="7" type="primary">gabR</name>
    <name evidence="7" type="ORF">ERS008478_01840</name>
</gene>
<dbReference type="InterPro" id="IPR000524">
    <property type="entry name" value="Tscrpt_reg_HTH_GntR"/>
</dbReference>
<comment type="caution">
    <text evidence="7">The sequence shown here is derived from an EMBL/GenBank/DDBJ whole genome shotgun (WGS) entry which is preliminary data.</text>
</comment>
<dbReference type="PRINTS" id="PR00035">
    <property type="entry name" value="HTHGNTR"/>
</dbReference>
<proteinExistence type="inferred from homology"/>
<dbReference type="SUPFAM" id="SSF46785">
    <property type="entry name" value="Winged helix' DNA-binding domain"/>
    <property type="match status" value="1"/>
</dbReference>
<dbReference type="InterPro" id="IPR036388">
    <property type="entry name" value="WH-like_DNA-bd_sf"/>
</dbReference>
<evidence type="ECO:0000256" key="2">
    <source>
        <dbReference type="ARBA" id="ARBA00022898"/>
    </source>
</evidence>
<dbReference type="InterPro" id="IPR036390">
    <property type="entry name" value="WH_DNA-bd_sf"/>
</dbReference>
<evidence type="ECO:0000313" key="8">
    <source>
        <dbReference type="Proteomes" id="UP000047420"/>
    </source>
</evidence>
<protein>
    <submittedName>
        <fullName evidence="7">GntR family transcriptional regulator</fullName>
    </submittedName>
</protein>
<dbReference type="CDD" id="cd00609">
    <property type="entry name" value="AAT_like"/>
    <property type="match status" value="1"/>
</dbReference>
<reference evidence="7 8" key="1">
    <citation type="submission" date="2015-03" db="EMBL/GenBank/DDBJ databases">
        <authorList>
            <consortium name="Pathogen Informatics"/>
            <person name="Murphy D."/>
        </authorList>
    </citation>
    <scope>NUCLEOTIDE SEQUENCE [LARGE SCALE GENOMIC DNA]</scope>
    <source>
        <strain evidence="7 8">WP-931201</strain>
    </source>
</reference>